<dbReference type="GO" id="GO:0046677">
    <property type="term" value="P:response to antibiotic"/>
    <property type="evidence" value="ECO:0007669"/>
    <property type="project" value="UniProtKB-KW"/>
</dbReference>
<dbReference type="InterPro" id="IPR050179">
    <property type="entry name" value="Trans_hexapeptide_repeat"/>
</dbReference>
<dbReference type="EMBL" id="JACIDO010000009">
    <property type="protein sequence ID" value="MBB3937402.1"/>
    <property type="molecule type" value="Genomic_DNA"/>
</dbReference>
<dbReference type="CDD" id="cd03349">
    <property type="entry name" value="LbH_XAT"/>
    <property type="match status" value="1"/>
</dbReference>
<dbReference type="SUPFAM" id="SSF51161">
    <property type="entry name" value="Trimeric LpxA-like enzymes"/>
    <property type="match status" value="1"/>
</dbReference>
<dbReference type="OrthoDB" id="9815592at2"/>
<accession>A0A7W6BUZ4</accession>
<keyword evidence="7" id="KW-1185">Reference proteome</keyword>
<gene>
    <name evidence="6" type="ORF">GGR05_003568</name>
</gene>
<reference evidence="6 7" key="1">
    <citation type="submission" date="2020-08" db="EMBL/GenBank/DDBJ databases">
        <title>Genomic Encyclopedia of Type Strains, Phase IV (KMG-IV): sequencing the most valuable type-strain genomes for metagenomic binning, comparative biology and taxonomic classification.</title>
        <authorList>
            <person name="Goeker M."/>
        </authorList>
    </citation>
    <scope>NUCLEOTIDE SEQUENCE [LARGE SCALE GENOMIC DNA]</scope>
    <source>
        <strain evidence="6 7">DSM 25024</strain>
    </source>
</reference>
<dbReference type="InterPro" id="IPR011004">
    <property type="entry name" value="Trimer_LpxA-like_sf"/>
</dbReference>
<dbReference type="Proteomes" id="UP000531216">
    <property type="component" value="Unassembled WGS sequence"/>
</dbReference>
<dbReference type="PROSITE" id="PS00101">
    <property type="entry name" value="HEXAPEP_TRANSFERASES"/>
    <property type="match status" value="1"/>
</dbReference>
<sequence length="213" mass="23104">MSLGPDPRAVHPVPAHQRIVFLRNVVTAPNVEIGEYTYYDDPDAALLFDTRNILHHYEFLGDRLVIGRFCAIATGARFVMNGANHAMTGFSTFPFNIFGGGWEDGFDFATIAAGNKGDTTVGNDVWIGADALILPGVTIGDGAIIAASSVVSRDVAPYAIVAGNPAAERRRRFEPAIVERLLALRWWDWPIDRIGRNLAAIRGADIDALEKAA</sequence>
<dbReference type="InterPro" id="IPR018357">
    <property type="entry name" value="Hexapep_transf_CS"/>
</dbReference>
<comment type="caution">
    <text evidence="6">The sequence shown here is derived from an EMBL/GenBank/DDBJ whole genome shotgun (WGS) entry which is preliminary data.</text>
</comment>
<keyword evidence="5 6" id="KW-0012">Acyltransferase</keyword>
<keyword evidence="3" id="KW-0677">Repeat</keyword>
<evidence type="ECO:0000313" key="6">
    <source>
        <dbReference type="EMBL" id="MBB3937402.1"/>
    </source>
</evidence>
<evidence type="ECO:0000256" key="3">
    <source>
        <dbReference type="ARBA" id="ARBA00022737"/>
    </source>
</evidence>
<evidence type="ECO:0000313" key="7">
    <source>
        <dbReference type="Proteomes" id="UP000531216"/>
    </source>
</evidence>
<dbReference type="GO" id="GO:0016746">
    <property type="term" value="F:acyltransferase activity"/>
    <property type="evidence" value="ECO:0007669"/>
    <property type="project" value="UniProtKB-KW"/>
</dbReference>
<name>A0A7W6BUZ4_9HYPH</name>
<keyword evidence="2 6" id="KW-0808">Transferase</keyword>
<dbReference type="RefSeq" id="WP_090963932.1">
    <property type="nucleotide sequence ID" value="NZ_CP181348.1"/>
</dbReference>
<comment type="similarity">
    <text evidence="1">Belongs to the transferase hexapeptide repeat family.</text>
</comment>
<dbReference type="PANTHER" id="PTHR43300">
    <property type="entry name" value="ACETYLTRANSFERASE"/>
    <property type="match status" value="1"/>
</dbReference>
<organism evidence="6 7">
    <name type="scientific">Aureimonas phyllosphaerae</name>
    <dbReference type="NCBI Taxonomy" id="1166078"/>
    <lineage>
        <taxon>Bacteria</taxon>
        <taxon>Pseudomonadati</taxon>
        <taxon>Pseudomonadota</taxon>
        <taxon>Alphaproteobacteria</taxon>
        <taxon>Hyphomicrobiales</taxon>
        <taxon>Aurantimonadaceae</taxon>
        <taxon>Aureimonas</taxon>
    </lineage>
</organism>
<dbReference type="InterPro" id="IPR001451">
    <property type="entry name" value="Hexapep"/>
</dbReference>
<dbReference type="FunFam" id="2.160.10.10:FF:000037">
    <property type="entry name" value="Streptogramin A acetyltransferase"/>
    <property type="match status" value="1"/>
</dbReference>
<protein>
    <submittedName>
        <fullName evidence="6">Virginiamycin A acetyltransferase</fullName>
        <ecNumber evidence="6">2.3.1.-</ecNumber>
    </submittedName>
</protein>
<dbReference type="PANTHER" id="PTHR43300:SF11">
    <property type="entry name" value="ACETYLTRANSFERASE RV3034C-RELATED"/>
    <property type="match status" value="1"/>
</dbReference>
<keyword evidence="4" id="KW-0046">Antibiotic resistance</keyword>
<evidence type="ECO:0000256" key="4">
    <source>
        <dbReference type="ARBA" id="ARBA00023251"/>
    </source>
</evidence>
<dbReference type="Pfam" id="PF00132">
    <property type="entry name" value="Hexapep"/>
    <property type="match status" value="1"/>
</dbReference>
<evidence type="ECO:0000256" key="1">
    <source>
        <dbReference type="ARBA" id="ARBA00007274"/>
    </source>
</evidence>
<proteinExistence type="inferred from homology"/>
<dbReference type="Gene3D" id="2.160.10.10">
    <property type="entry name" value="Hexapeptide repeat proteins"/>
    <property type="match status" value="1"/>
</dbReference>
<dbReference type="AlphaFoldDB" id="A0A7W6BUZ4"/>
<dbReference type="EC" id="2.3.1.-" evidence="6"/>
<evidence type="ECO:0000256" key="2">
    <source>
        <dbReference type="ARBA" id="ARBA00022679"/>
    </source>
</evidence>
<evidence type="ECO:0000256" key="5">
    <source>
        <dbReference type="ARBA" id="ARBA00023315"/>
    </source>
</evidence>